<reference evidence="2 3" key="1">
    <citation type="submission" date="2019-09" db="EMBL/GenBank/DDBJ databases">
        <authorList>
            <person name="Wang X."/>
        </authorList>
    </citation>
    <scope>NUCLEOTIDE SEQUENCE [LARGE SCALE GENOMIC DNA]</scope>
    <source>
        <strain evidence="2 3">CICC 11023</strain>
    </source>
</reference>
<feature type="transmembrane region" description="Helical" evidence="1">
    <location>
        <begin position="123"/>
        <end position="141"/>
    </location>
</feature>
<dbReference type="Proteomes" id="UP000323876">
    <property type="component" value="Unassembled WGS sequence"/>
</dbReference>
<name>A0A5N0EPY5_9NOCA</name>
<dbReference type="Pfam" id="PF07301">
    <property type="entry name" value="DUF1453"/>
    <property type="match status" value="1"/>
</dbReference>
<evidence type="ECO:0000313" key="2">
    <source>
        <dbReference type="EMBL" id="KAA8890414.1"/>
    </source>
</evidence>
<dbReference type="EMBL" id="VXLC01000001">
    <property type="protein sequence ID" value="KAA8890414.1"/>
    <property type="molecule type" value="Genomic_DNA"/>
</dbReference>
<protein>
    <submittedName>
        <fullName evidence="2">DUF1453 family protein</fullName>
    </submittedName>
</protein>
<sequence>MGMTSNNLLTAVLAIAILGWIIYRQNQWRPFDPARMWRGPLVLGIVGVLLFTSADNAPALHTVDIALLVFEGVLGLAVGALMGVLSKFARTDGQLMVRTGAFASALWVVLIAVRIGIDVVAVNIGAQAAVSAGAIIVLLAVNRLGRMLVISARAERLTGSRPMVRAH</sequence>
<organism evidence="2 3">
    <name type="scientific">Nocardia colli</name>
    <dbReference type="NCBI Taxonomy" id="2545717"/>
    <lineage>
        <taxon>Bacteria</taxon>
        <taxon>Bacillati</taxon>
        <taxon>Actinomycetota</taxon>
        <taxon>Actinomycetes</taxon>
        <taxon>Mycobacteriales</taxon>
        <taxon>Nocardiaceae</taxon>
        <taxon>Nocardia</taxon>
    </lineage>
</organism>
<keyword evidence="1" id="KW-0472">Membrane</keyword>
<keyword evidence="1" id="KW-0812">Transmembrane</keyword>
<gene>
    <name evidence="2" type="ORF">F3087_03765</name>
</gene>
<accession>A0A5N0EPY5</accession>
<dbReference type="OrthoDB" id="4878571at2"/>
<feature type="transmembrane region" description="Helical" evidence="1">
    <location>
        <begin position="65"/>
        <end position="85"/>
    </location>
</feature>
<evidence type="ECO:0000313" key="3">
    <source>
        <dbReference type="Proteomes" id="UP000323876"/>
    </source>
</evidence>
<comment type="caution">
    <text evidence="2">The sequence shown here is derived from an EMBL/GenBank/DDBJ whole genome shotgun (WGS) entry which is preliminary data.</text>
</comment>
<keyword evidence="3" id="KW-1185">Reference proteome</keyword>
<keyword evidence="1" id="KW-1133">Transmembrane helix</keyword>
<dbReference type="InterPro" id="IPR058247">
    <property type="entry name" value="DUF1453"/>
</dbReference>
<proteinExistence type="predicted"/>
<feature type="transmembrane region" description="Helical" evidence="1">
    <location>
        <begin position="97"/>
        <end position="117"/>
    </location>
</feature>
<dbReference type="AlphaFoldDB" id="A0A5N0EPY5"/>
<evidence type="ECO:0000256" key="1">
    <source>
        <dbReference type="SAM" id="Phobius"/>
    </source>
</evidence>
<feature type="transmembrane region" description="Helical" evidence="1">
    <location>
        <begin position="6"/>
        <end position="23"/>
    </location>
</feature>
<feature type="transmembrane region" description="Helical" evidence="1">
    <location>
        <begin position="35"/>
        <end position="53"/>
    </location>
</feature>